<feature type="domain" description="Sulfotransferase" evidence="4">
    <location>
        <begin position="68"/>
        <end position="185"/>
    </location>
</feature>
<dbReference type="Gene3D" id="3.40.50.300">
    <property type="entry name" value="P-loop containing nucleotide triphosphate hydrolases"/>
    <property type="match status" value="1"/>
</dbReference>
<dbReference type="InParanoid" id="A0A7N2LV20"/>
<dbReference type="SUPFAM" id="SSF52540">
    <property type="entry name" value="P-loop containing nucleoside triphosphate hydrolases"/>
    <property type="match status" value="1"/>
</dbReference>
<dbReference type="InterPro" id="IPR027417">
    <property type="entry name" value="P-loop_NTPase"/>
</dbReference>
<reference evidence="5 6" key="1">
    <citation type="journal article" date="2016" name="G3 (Bethesda)">
        <title>First Draft Assembly and Annotation of the Genome of a California Endemic Oak Quercus lobata Nee (Fagaceae).</title>
        <authorList>
            <person name="Sork V.L."/>
            <person name="Fitz-Gibbon S.T."/>
            <person name="Puiu D."/>
            <person name="Crepeau M."/>
            <person name="Gugger P.F."/>
            <person name="Sherman R."/>
            <person name="Stevens K."/>
            <person name="Langley C.H."/>
            <person name="Pellegrini M."/>
            <person name="Salzberg S.L."/>
        </authorList>
    </citation>
    <scope>NUCLEOTIDE SEQUENCE [LARGE SCALE GENOMIC DNA]</scope>
    <source>
        <strain evidence="5 6">cv. SW786</strain>
    </source>
</reference>
<sequence>MNFGSKRNGKEECKSDPKIHNKYKEIISTIPRRNGGWVVDLYQYEGFWCGAHDLRGILSVQDQFTPQPNDVILSSAPKSGTTWLKALSFAIMTRFHFNESTSPLLTRLAHVCVPYLEFKLSSNSQKLDLDVPPVATHIPYTSLPKSVINSSCKTVYICRDPKDVFVSLWHFSNKLSPKGMEASPMKEIHLRDAFDGSHCVKSQNQCFFRSGKVGDWKNHLSPTMTMRLDQITEQKLSGSGLTLHVSSKGLIYSTPFMAGIKMV</sequence>
<dbReference type="Proteomes" id="UP000594261">
    <property type="component" value="Chromosome 5"/>
</dbReference>
<evidence type="ECO:0000313" key="6">
    <source>
        <dbReference type="Proteomes" id="UP000594261"/>
    </source>
</evidence>
<reference evidence="5" key="2">
    <citation type="submission" date="2021-01" db="UniProtKB">
        <authorList>
            <consortium name="EnsemblPlants"/>
        </authorList>
    </citation>
    <scope>IDENTIFICATION</scope>
</reference>
<dbReference type="InterPro" id="IPR000863">
    <property type="entry name" value="Sulfotransferase_dom"/>
</dbReference>
<dbReference type="Pfam" id="PF00685">
    <property type="entry name" value="Sulfotransfer_1"/>
    <property type="match status" value="2"/>
</dbReference>
<keyword evidence="6" id="KW-1185">Reference proteome</keyword>
<dbReference type="PANTHER" id="PTHR11783">
    <property type="entry name" value="SULFOTRANSFERASE SULT"/>
    <property type="match status" value="1"/>
</dbReference>
<dbReference type="Gramene" id="QL05p088546:mrna">
    <property type="protein sequence ID" value="QL05p088546:mrna"/>
    <property type="gene ID" value="QL05p088546"/>
</dbReference>
<dbReference type="GO" id="GO:0008146">
    <property type="term" value="F:sulfotransferase activity"/>
    <property type="evidence" value="ECO:0007669"/>
    <property type="project" value="InterPro"/>
</dbReference>
<accession>A0A7N2LV20</accession>
<name>A0A7N2LV20_QUELO</name>
<dbReference type="AlphaFoldDB" id="A0A7N2LV20"/>
<dbReference type="EnsemblPlants" id="QL05p088546:mrna">
    <property type="protein sequence ID" value="QL05p088546:mrna"/>
    <property type="gene ID" value="QL05p088546"/>
</dbReference>
<organism evidence="5 6">
    <name type="scientific">Quercus lobata</name>
    <name type="common">Valley oak</name>
    <dbReference type="NCBI Taxonomy" id="97700"/>
    <lineage>
        <taxon>Eukaryota</taxon>
        <taxon>Viridiplantae</taxon>
        <taxon>Streptophyta</taxon>
        <taxon>Embryophyta</taxon>
        <taxon>Tracheophyta</taxon>
        <taxon>Spermatophyta</taxon>
        <taxon>Magnoliopsida</taxon>
        <taxon>eudicotyledons</taxon>
        <taxon>Gunneridae</taxon>
        <taxon>Pentapetalae</taxon>
        <taxon>rosids</taxon>
        <taxon>fabids</taxon>
        <taxon>Fagales</taxon>
        <taxon>Fagaceae</taxon>
        <taxon>Quercus</taxon>
    </lineage>
</organism>
<evidence type="ECO:0000313" key="5">
    <source>
        <dbReference type="EnsemblPlants" id="QL05p088546:mrna"/>
    </source>
</evidence>
<keyword evidence="2 3" id="KW-0808">Transferase</keyword>
<proteinExistence type="inferred from homology"/>
<evidence type="ECO:0000256" key="3">
    <source>
        <dbReference type="RuleBase" id="RU361155"/>
    </source>
</evidence>
<dbReference type="EC" id="2.8.2.-" evidence="3"/>
<protein>
    <recommendedName>
        <fullName evidence="3">Sulfotransferase</fullName>
        <ecNumber evidence="3">2.8.2.-</ecNumber>
    </recommendedName>
</protein>
<comment type="similarity">
    <text evidence="1 3">Belongs to the sulfotransferase 1 family.</text>
</comment>
<evidence type="ECO:0000256" key="1">
    <source>
        <dbReference type="ARBA" id="ARBA00005771"/>
    </source>
</evidence>
<evidence type="ECO:0000259" key="4">
    <source>
        <dbReference type="Pfam" id="PF00685"/>
    </source>
</evidence>
<feature type="domain" description="Sulfotransferase" evidence="4">
    <location>
        <begin position="201"/>
        <end position="240"/>
    </location>
</feature>
<evidence type="ECO:0000256" key="2">
    <source>
        <dbReference type="ARBA" id="ARBA00022679"/>
    </source>
</evidence>
<dbReference type="EMBL" id="LRBV02000005">
    <property type="status" value="NOT_ANNOTATED_CDS"/>
    <property type="molecule type" value="Genomic_DNA"/>
</dbReference>